<gene>
    <name evidence="1" type="ORF">D187_009850</name>
</gene>
<accession>S9PHR6</accession>
<reference evidence="1" key="1">
    <citation type="submission" date="2013-05" db="EMBL/GenBank/DDBJ databases">
        <title>Genome assembly of Cystobacter fuscus DSM 2262.</title>
        <authorList>
            <person name="Sharma G."/>
            <person name="Khatri I."/>
            <person name="Kaur C."/>
            <person name="Mayilraj S."/>
            <person name="Subramanian S."/>
        </authorList>
    </citation>
    <scope>NUCLEOTIDE SEQUENCE [LARGE SCALE GENOMIC DNA]</scope>
    <source>
        <strain evidence="1">DSM 2262</strain>
    </source>
</reference>
<organism evidence="1 2">
    <name type="scientific">Cystobacter fuscus (strain ATCC 25194 / DSM 2262 / NBRC 100088 / M29)</name>
    <dbReference type="NCBI Taxonomy" id="1242864"/>
    <lineage>
        <taxon>Bacteria</taxon>
        <taxon>Pseudomonadati</taxon>
        <taxon>Myxococcota</taxon>
        <taxon>Myxococcia</taxon>
        <taxon>Myxococcales</taxon>
        <taxon>Cystobacterineae</taxon>
        <taxon>Archangiaceae</taxon>
        <taxon>Cystobacter</taxon>
    </lineage>
</organism>
<dbReference type="Proteomes" id="UP000011682">
    <property type="component" value="Unassembled WGS sequence"/>
</dbReference>
<name>S9PHR6_CYSF2</name>
<protein>
    <submittedName>
        <fullName evidence="1">Uncharacterized protein</fullName>
    </submittedName>
</protein>
<sequence>MSGLAGAPTDVEGSQADKVLERNTSAAVLFMGSILSRPLGRRALHATRNELPVWLRFPL</sequence>
<dbReference type="AlphaFoldDB" id="S9PHR6"/>
<proteinExistence type="predicted"/>
<keyword evidence="2" id="KW-1185">Reference proteome</keyword>
<evidence type="ECO:0000313" key="1">
    <source>
        <dbReference type="EMBL" id="EPX61947.1"/>
    </source>
</evidence>
<evidence type="ECO:0000313" key="2">
    <source>
        <dbReference type="Proteomes" id="UP000011682"/>
    </source>
</evidence>
<comment type="caution">
    <text evidence="1">The sequence shown here is derived from an EMBL/GenBank/DDBJ whole genome shotgun (WGS) entry which is preliminary data.</text>
</comment>
<dbReference type="EMBL" id="ANAH02000008">
    <property type="protein sequence ID" value="EPX61947.1"/>
    <property type="molecule type" value="Genomic_DNA"/>
</dbReference>